<protein>
    <submittedName>
        <fullName evidence="3">Uncharacterized protein YciI</fullName>
    </submittedName>
</protein>
<name>A0ABU1WN76_9BURK</name>
<evidence type="ECO:0000313" key="4">
    <source>
        <dbReference type="Proteomes" id="UP001265700"/>
    </source>
</evidence>
<accession>A0ABU1WN76</accession>
<dbReference type="InterPro" id="IPR011008">
    <property type="entry name" value="Dimeric_a/b-barrel"/>
</dbReference>
<keyword evidence="4" id="KW-1185">Reference proteome</keyword>
<evidence type="ECO:0000259" key="2">
    <source>
        <dbReference type="Pfam" id="PF03795"/>
    </source>
</evidence>
<dbReference type="RefSeq" id="WP_310316789.1">
    <property type="nucleotide sequence ID" value="NZ_JAVDWU010000005.1"/>
</dbReference>
<reference evidence="3 4" key="1">
    <citation type="submission" date="2023-07" db="EMBL/GenBank/DDBJ databases">
        <title>Sorghum-associated microbial communities from plants grown in Nebraska, USA.</title>
        <authorList>
            <person name="Schachtman D."/>
        </authorList>
    </citation>
    <scope>NUCLEOTIDE SEQUENCE [LARGE SCALE GENOMIC DNA]</scope>
    <source>
        <strain evidence="3 4">4249</strain>
    </source>
</reference>
<dbReference type="InterPro" id="IPR051807">
    <property type="entry name" value="Sec-metab_biosynth-assoc"/>
</dbReference>
<dbReference type="PANTHER" id="PTHR33606">
    <property type="entry name" value="PROTEIN YCII"/>
    <property type="match status" value="1"/>
</dbReference>
<dbReference type="Proteomes" id="UP001265700">
    <property type="component" value="Unassembled WGS sequence"/>
</dbReference>
<comment type="caution">
    <text evidence="3">The sequence shown here is derived from an EMBL/GenBank/DDBJ whole genome shotgun (WGS) entry which is preliminary data.</text>
</comment>
<evidence type="ECO:0000313" key="3">
    <source>
        <dbReference type="EMBL" id="MDR7150746.1"/>
    </source>
</evidence>
<dbReference type="EMBL" id="JAVDWU010000005">
    <property type="protein sequence ID" value="MDR7150746.1"/>
    <property type="molecule type" value="Genomic_DNA"/>
</dbReference>
<comment type="similarity">
    <text evidence="1">Belongs to the YciI family.</text>
</comment>
<sequence length="110" mass="12220">MLFIVHFEDIYADQPERLADRAAHMDAHLAFLSALGDRVVASGALRETENGVPQGGLWIVNATNKAEVEAWVQEDPFWKAGLRKSVRVSVWAKAVWSPAFADCINVINRS</sequence>
<dbReference type="PANTHER" id="PTHR33606:SF3">
    <property type="entry name" value="PROTEIN YCII"/>
    <property type="match status" value="1"/>
</dbReference>
<gene>
    <name evidence="3" type="ORF">J2W49_002709</name>
</gene>
<evidence type="ECO:0000256" key="1">
    <source>
        <dbReference type="ARBA" id="ARBA00007689"/>
    </source>
</evidence>
<dbReference type="InterPro" id="IPR005545">
    <property type="entry name" value="YCII"/>
</dbReference>
<dbReference type="Pfam" id="PF03795">
    <property type="entry name" value="YCII"/>
    <property type="match status" value="1"/>
</dbReference>
<dbReference type="Gene3D" id="3.30.70.1060">
    <property type="entry name" value="Dimeric alpha+beta barrel"/>
    <property type="match status" value="1"/>
</dbReference>
<organism evidence="3 4">
    <name type="scientific">Hydrogenophaga palleronii</name>
    <dbReference type="NCBI Taxonomy" id="65655"/>
    <lineage>
        <taxon>Bacteria</taxon>
        <taxon>Pseudomonadati</taxon>
        <taxon>Pseudomonadota</taxon>
        <taxon>Betaproteobacteria</taxon>
        <taxon>Burkholderiales</taxon>
        <taxon>Comamonadaceae</taxon>
        <taxon>Hydrogenophaga</taxon>
    </lineage>
</organism>
<dbReference type="SUPFAM" id="SSF54909">
    <property type="entry name" value="Dimeric alpha+beta barrel"/>
    <property type="match status" value="1"/>
</dbReference>
<feature type="domain" description="YCII-related" evidence="2">
    <location>
        <begin position="12"/>
        <end position="91"/>
    </location>
</feature>
<proteinExistence type="inferred from homology"/>